<dbReference type="InterPro" id="IPR007627">
    <property type="entry name" value="RNA_pol_sigma70_r2"/>
</dbReference>
<dbReference type="AlphaFoldDB" id="A0A660L3J9"/>
<evidence type="ECO:0000256" key="4">
    <source>
        <dbReference type="ARBA" id="ARBA00023163"/>
    </source>
</evidence>
<dbReference type="EMBL" id="RBIL01000002">
    <property type="protein sequence ID" value="RKQ87895.1"/>
    <property type="molecule type" value="Genomic_DNA"/>
</dbReference>
<dbReference type="PANTHER" id="PTHR43133">
    <property type="entry name" value="RNA POLYMERASE ECF-TYPE SIGMA FACTO"/>
    <property type="match status" value="1"/>
</dbReference>
<protein>
    <submittedName>
        <fullName evidence="8">RNA polymerase sigma-70 factor (ECF subfamily)</fullName>
    </submittedName>
</protein>
<dbReference type="Pfam" id="PF04542">
    <property type="entry name" value="Sigma70_r2"/>
    <property type="match status" value="1"/>
</dbReference>
<feature type="domain" description="RNA polymerase sigma factor 70 region 4 type 2" evidence="7">
    <location>
        <begin position="138"/>
        <end position="189"/>
    </location>
</feature>
<dbReference type="InterPro" id="IPR013324">
    <property type="entry name" value="RNA_pol_sigma_r3/r4-like"/>
</dbReference>
<keyword evidence="4" id="KW-0804">Transcription</keyword>
<reference evidence="8 9" key="1">
    <citation type="submission" date="2018-10" db="EMBL/GenBank/DDBJ databases">
        <title>Genomic Encyclopedia of Archaeal and Bacterial Type Strains, Phase II (KMG-II): from individual species to whole genera.</title>
        <authorList>
            <person name="Goeker M."/>
        </authorList>
    </citation>
    <scope>NUCLEOTIDE SEQUENCE [LARGE SCALE GENOMIC DNA]</scope>
    <source>
        <strain evidence="8 9">DSM 14954</strain>
    </source>
</reference>
<dbReference type="SUPFAM" id="SSF88946">
    <property type="entry name" value="Sigma2 domain of RNA polymerase sigma factors"/>
    <property type="match status" value="1"/>
</dbReference>
<feature type="compositionally biased region" description="Basic and acidic residues" evidence="5">
    <location>
        <begin position="104"/>
        <end position="113"/>
    </location>
</feature>
<dbReference type="Gene3D" id="1.10.10.10">
    <property type="entry name" value="Winged helix-like DNA-binding domain superfamily/Winged helix DNA-binding domain"/>
    <property type="match status" value="1"/>
</dbReference>
<proteinExistence type="inferred from homology"/>
<dbReference type="Pfam" id="PF08281">
    <property type="entry name" value="Sigma70_r4_2"/>
    <property type="match status" value="1"/>
</dbReference>
<organism evidence="8 9">
    <name type="scientific">Solirubrobacter pauli</name>
    <dbReference type="NCBI Taxonomy" id="166793"/>
    <lineage>
        <taxon>Bacteria</taxon>
        <taxon>Bacillati</taxon>
        <taxon>Actinomycetota</taxon>
        <taxon>Thermoleophilia</taxon>
        <taxon>Solirubrobacterales</taxon>
        <taxon>Solirubrobacteraceae</taxon>
        <taxon>Solirubrobacter</taxon>
    </lineage>
</organism>
<dbReference type="GO" id="GO:0016987">
    <property type="term" value="F:sigma factor activity"/>
    <property type="evidence" value="ECO:0007669"/>
    <property type="project" value="UniProtKB-KW"/>
</dbReference>
<dbReference type="InterPro" id="IPR014284">
    <property type="entry name" value="RNA_pol_sigma-70_dom"/>
</dbReference>
<dbReference type="Gene3D" id="1.10.1740.10">
    <property type="match status" value="1"/>
</dbReference>
<dbReference type="Proteomes" id="UP000278962">
    <property type="component" value="Unassembled WGS sequence"/>
</dbReference>
<evidence type="ECO:0000259" key="7">
    <source>
        <dbReference type="Pfam" id="PF08281"/>
    </source>
</evidence>
<keyword evidence="2" id="KW-0805">Transcription regulation</keyword>
<keyword evidence="9" id="KW-1185">Reference proteome</keyword>
<dbReference type="InterPro" id="IPR039425">
    <property type="entry name" value="RNA_pol_sigma-70-like"/>
</dbReference>
<feature type="compositionally biased region" description="Low complexity" evidence="5">
    <location>
        <begin position="81"/>
        <end position="94"/>
    </location>
</feature>
<dbReference type="OrthoDB" id="3747638at2"/>
<dbReference type="NCBIfam" id="TIGR02937">
    <property type="entry name" value="sigma70-ECF"/>
    <property type="match status" value="1"/>
</dbReference>
<dbReference type="InterPro" id="IPR036388">
    <property type="entry name" value="WH-like_DNA-bd_sf"/>
</dbReference>
<dbReference type="PANTHER" id="PTHR43133:SF25">
    <property type="entry name" value="RNA POLYMERASE SIGMA FACTOR RFAY-RELATED"/>
    <property type="match status" value="1"/>
</dbReference>
<dbReference type="InterPro" id="IPR013249">
    <property type="entry name" value="RNA_pol_sigma70_r4_t2"/>
</dbReference>
<evidence type="ECO:0000256" key="3">
    <source>
        <dbReference type="ARBA" id="ARBA00023082"/>
    </source>
</evidence>
<evidence type="ECO:0000256" key="2">
    <source>
        <dbReference type="ARBA" id="ARBA00023015"/>
    </source>
</evidence>
<evidence type="ECO:0000256" key="1">
    <source>
        <dbReference type="ARBA" id="ARBA00010641"/>
    </source>
</evidence>
<sequence>MNPTRQARFEALFHEHYAAVHRYALRRAEPPLAEEVVNETFLVAWRRLDKVPDEPLPWLYAAAGHVLANRRREAARHTRRVAAAAADSGATAARPGRADVAGADPDRGPADQHRPAVRAAAIAGAARDPADRLAERDATLRAFAALSEPDREALRLVAWERLSLADAARAAGVSRPAFAMRVHRARRRLAAHLREQGAAVDLDFPLEAADVA</sequence>
<comment type="caution">
    <text evidence="8">The sequence shown here is derived from an EMBL/GenBank/DDBJ whole genome shotgun (WGS) entry which is preliminary data.</text>
</comment>
<comment type="similarity">
    <text evidence="1">Belongs to the sigma-70 factor family. ECF subfamily.</text>
</comment>
<keyword evidence="3" id="KW-0731">Sigma factor</keyword>
<dbReference type="GO" id="GO:0003677">
    <property type="term" value="F:DNA binding"/>
    <property type="evidence" value="ECO:0007669"/>
    <property type="project" value="InterPro"/>
</dbReference>
<evidence type="ECO:0000256" key="5">
    <source>
        <dbReference type="SAM" id="MobiDB-lite"/>
    </source>
</evidence>
<dbReference type="InterPro" id="IPR013325">
    <property type="entry name" value="RNA_pol_sigma_r2"/>
</dbReference>
<gene>
    <name evidence="8" type="ORF">C8N24_5928</name>
</gene>
<feature type="domain" description="RNA polymerase sigma-70 region 2" evidence="6">
    <location>
        <begin position="12"/>
        <end position="76"/>
    </location>
</feature>
<dbReference type="GO" id="GO:0006352">
    <property type="term" value="P:DNA-templated transcription initiation"/>
    <property type="evidence" value="ECO:0007669"/>
    <property type="project" value="InterPro"/>
</dbReference>
<dbReference type="RefSeq" id="WP_121256926.1">
    <property type="nucleotide sequence ID" value="NZ_RBIL01000002.1"/>
</dbReference>
<evidence type="ECO:0000313" key="8">
    <source>
        <dbReference type="EMBL" id="RKQ87895.1"/>
    </source>
</evidence>
<evidence type="ECO:0000313" key="9">
    <source>
        <dbReference type="Proteomes" id="UP000278962"/>
    </source>
</evidence>
<dbReference type="SUPFAM" id="SSF88659">
    <property type="entry name" value="Sigma3 and sigma4 domains of RNA polymerase sigma factors"/>
    <property type="match status" value="1"/>
</dbReference>
<feature type="region of interest" description="Disordered" evidence="5">
    <location>
        <begin position="81"/>
        <end position="113"/>
    </location>
</feature>
<accession>A0A660L3J9</accession>
<name>A0A660L3J9_9ACTN</name>
<evidence type="ECO:0000259" key="6">
    <source>
        <dbReference type="Pfam" id="PF04542"/>
    </source>
</evidence>